<proteinExistence type="inferred from homology"/>
<dbReference type="Gene3D" id="3.40.50.1460">
    <property type="match status" value="1"/>
</dbReference>
<keyword evidence="4" id="KW-1185">Reference proteome</keyword>
<comment type="similarity">
    <text evidence="1">Belongs to the peptidase C14A family.</text>
</comment>
<evidence type="ECO:0000313" key="3">
    <source>
        <dbReference type="EMBL" id="CAK8688585.1"/>
    </source>
</evidence>
<evidence type="ECO:0000256" key="1">
    <source>
        <dbReference type="ARBA" id="ARBA00010134"/>
    </source>
</evidence>
<gene>
    <name evidence="3" type="ORF">CVLEPA_LOCUS20585</name>
</gene>
<dbReference type="PROSITE" id="PS50207">
    <property type="entry name" value="CASPASE_P10"/>
    <property type="match status" value="1"/>
</dbReference>
<dbReference type="EMBL" id="CAWYQH010000108">
    <property type="protein sequence ID" value="CAK8688585.1"/>
    <property type="molecule type" value="Genomic_DNA"/>
</dbReference>
<dbReference type="InterPro" id="IPR029030">
    <property type="entry name" value="Caspase-like_dom_sf"/>
</dbReference>
<reference evidence="3 4" key="1">
    <citation type="submission" date="2024-02" db="EMBL/GenBank/DDBJ databases">
        <authorList>
            <person name="Daric V."/>
            <person name="Darras S."/>
        </authorList>
    </citation>
    <scope>NUCLEOTIDE SEQUENCE [LARGE SCALE GENOMIC DNA]</scope>
</reference>
<dbReference type="PANTHER" id="PTHR22576:SF41">
    <property type="entry name" value="CASPASE 14, APOPTOSIS-RELATED CYSTEINE PEPTIDASE"/>
    <property type="match status" value="1"/>
</dbReference>
<evidence type="ECO:0000313" key="4">
    <source>
        <dbReference type="Proteomes" id="UP001642483"/>
    </source>
</evidence>
<sequence>MDGMKLKLQNKNTCALANLLKFLPNYIGWLKNEAQADGEGNAKDNADMLLAFATASGLLIKPVIGICAMNFFTIVVGNSAYRDEVNGSWFTTSLCKVLIEEAKDEDLLSMLTKVNSVVMRKRGSDEQEQMTEVTHTLSKKILFFPKNLSM</sequence>
<dbReference type="Pfam" id="PF00656">
    <property type="entry name" value="Peptidase_C14"/>
    <property type="match status" value="1"/>
</dbReference>
<accession>A0ABP0GAF4</accession>
<dbReference type="SMART" id="SM00115">
    <property type="entry name" value="CASc"/>
    <property type="match status" value="1"/>
</dbReference>
<name>A0ABP0GAF4_CLALP</name>
<feature type="domain" description="Caspase family p10" evidence="2">
    <location>
        <begin position="77"/>
        <end position="145"/>
    </location>
</feature>
<dbReference type="Proteomes" id="UP001642483">
    <property type="component" value="Unassembled WGS sequence"/>
</dbReference>
<evidence type="ECO:0000259" key="2">
    <source>
        <dbReference type="PROSITE" id="PS50207"/>
    </source>
</evidence>
<dbReference type="InterPro" id="IPR002138">
    <property type="entry name" value="Pept_C14_p10"/>
</dbReference>
<dbReference type="InterPro" id="IPR015917">
    <property type="entry name" value="Pept_C14A"/>
</dbReference>
<dbReference type="PANTHER" id="PTHR22576">
    <property type="entry name" value="MUCOSA ASSOCIATED LYMPHOID TISSUE LYMPHOMA TRANSLOCATION PROTEIN 1/PARACASPASE"/>
    <property type="match status" value="1"/>
</dbReference>
<comment type="caution">
    <text evidence="3">The sequence shown here is derived from an EMBL/GenBank/DDBJ whole genome shotgun (WGS) entry which is preliminary data.</text>
</comment>
<organism evidence="3 4">
    <name type="scientific">Clavelina lepadiformis</name>
    <name type="common">Light-bulb sea squirt</name>
    <name type="synonym">Ascidia lepadiformis</name>
    <dbReference type="NCBI Taxonomy" id="159417"/>
    <lineage>
        <taxon>Eukaryota</taxon>
        <taxon>Metazoa</taxon>
        <taxon>Chordata</taxon>
        <taxon>Tunicata</taxon>
        <taxon>Ascidiacea</taxon>
        <taxon>Aplousobranchia</taxon>
        <taxon>Clavelinidae</taxon>
        <taxon>Clavelina</taxon>
    </lineage>
</organism>
<protein>
    <recommendedName>
        <fullName evidence="2">Caspase family p10 domain-containing protein</fullName>
    </recommendedName>
</protein>
<dbReference type="SUPFAM" id="SSF52129">
    <property type="entry name" value="Caspase-like"/>
    <property type="match status" value="1"/>
</dbReference>
<dbReference type="InterPro" id="IPR011600">
    <property type="entry name" value="Pept_C14_caspase"/>
</dbReference>
<dbReference type="InterPro" id="IPR052039">
    <property type="entry name" value="Caspase-related_regulators"/>
</dbReference>